<dbReference type="AlphaFoldDB" id="A0A5J5HM72"/>
<evidence type="ECO:0000256" key="1">
    <source>
        <dbReference type="ARBA" id="ARBA00009570"/>
    </source>
</evidence>
<dbReference type="SUPFAM" id="SSF54427">
    <property type="entry name" value="NTF2-like"/>
    <property type="match status" value="1"/>
</dbReference>
<accession>A0A5J5HM72</accession>
<dbReference type="GO" id="GO:0051213">
    <property type="term" value="F:dioxygenase activity"/>
    <property type="evidence" value="ECO:0007669"/>
    <property type="project" value="UniProtKB-KW"/>
</dbReference>
<gene>
    <name evidence="3" type="ORF">F4V44_15740</name>
</gene>
<dbReference type="Proteomes" id="UP000326671">
    <property type="component" value="Unassembled WGS sequence"/>
</dbReference>
<dbReference type="InterPro" id="IPR000391">
    <property type="entry name" value="Rng_hydr_dOase-bsu"/>
</dbReference>
<evidence type="ECO:0000313" key="4">
    <source>
        <dbReference type="Proteomes" id="UP000326671"/>
    </source>
</evidence>
<name>A0A5J5HM72_9BACI</name>
<comment type="similarity">
    <text evidence="1">Belongs to the bacterial ring-hydroxylating dioxygenase beta subunit family.</text>
</comment>
<protein>
    <submittedName>
        <fullName evidence="3">Aromatic-ring-hydroxylating dioxygenase subunit beta</fullName>
    </submittedName>
</protein>
<dbReference type="Gene3D" id="3.10.450.50">
    <property type="match status" value="1"/>
</dbReference>
<keyword evidence="2" id="KW-0560">Oxidoreductase</keyword>
<evidence type="ECO:0000313" key="3">
    <source>
        <dbReference type="EMBL" id="KAA9022240.1"/>
    </source>
</evidence>
<comment type="caution">
    <text evidence="3">The sequence shown here is derived from an EMBL/GenBank/DDBJ whole genome shotgun (WGS) entry which is preliminary data.</text>
</comment>
<sequence length="165" mass="19444">MKELHLKELNKVIVKDEIEELIHAYVQCIDGDHLEEWPEFFTEDCLYQIISRENYEQNLPASIIYCDSKGMLKDRVTAHRQANIFEKHVYRHIVSSIRITNQEEDVYTVYTNYAVFQTRLNGYSEVYNVGKYIDTIVFENGQAKFKEKKVVYDSLVIPTLLVTPI</sequence>
<organism evidence="3 4">
    <name type="scientific">Niallia endozanthoxylica</name>
    <dbReference type="NCBI Taxonomy" id="2036016"/>
    <lineage>
        <taxon>Bacteria</taxon>
        <taxon>Bacillati</taxon>
        <taxon>Bacillota</taxon>
        <taxon>Bacilli</taxon>
        <taxon>Bacillales</taxon>
        <taxon>Bacillaceae</taxon>
        <taxon>Niallia</taxon>
    </lineage>
</organism>
<keyword evidence="4" id="KW-1185">Reference proteome</keyword>
<dbReference type="RefSeq" id="WP_150440974.1">
    <property type="nucleotide sequence ID" value="NZ_VYKL01000024.1"/>
</dbReference>
<dbReference type="InterPro" id="IPR032710">
    <property type="entry name" value="NTF2-like_dom_sf"/>
</dbReference>
<proteinExistence type="inferred from homology"/>
<dbReference type="Pfam" id="PF00866">
    <property type="entry name" value="Ring_hydroxyl_B"/>
    <property type="match status" value="1"/>
</dbReference>
<keyword evidence="3" id="KW-0223">Dioxygenase</keyword>
<reference evidence="3 4" key="1">
    <citation type="submission" date="2019-09" db="EMBL/GenBank/DDBJ databases">
        <title>Whole genome sequences of isolates from the Mars Exploration Rovers.</title>
        <authorList>
            <person name="Seuylemezian A."/>
            <person name="Vaishampayan P."/>
        </authorList>
    </citation>
    <scope>NUCLEOTIDE SEQUENCE [LARGE SCALE GENOMIC DNA]</scope>
    <source>
        <strain evidence="3 4">MER_TA_151</strain>
    </source>
</reference>
<dbReference type="CDD" id="cd00667">
    <property type="entry name" value="ring_hydroxylating_dioxygenases_beta"/>
    <property type="match status" value="1"/>
</dbReference>
<dbReference type="OrthoDB" id="2674149at2"/>
<dbReference type="EMBL" id="VYKL01000024">
    <property type="protein sequence ID" value="KAA9022240.1"/>
    <property type="molecule type" value="Genomic_DNA"/>
</dbReference>
<evidence type="ECO:0000256" key="2">
    <source>
        <dbReference type="ARBA" id="ARBA00023002"/>
    </source>
</evidence>